<dbReference type="EMBL" id="DXCV01000088">
    <property type="protein sequence ID" value="HIY89442.1"/>
    <property type="molecule type" value="Genomic_DNA"/>
</dbReference>
<sequence length="131" mass="15390">MKKINKKTEKKQRVRILETGELGTVTDQQLMPRDGQLHRYMQVLLDKQPHRDRWFWDDQLGGTKETCRVTIEGESGQTLVYDLTMDYEKNRDITMTITGRNPNNLMEHRGLHMLMSSHLLEGFTAQEVEVE</sequence>
<organism evidence="1 2">
    <name type="scientific">Candidatus Bacteroides pullicola</name>
    <dbReference type="NCBI Taxonomy" id="2838475"/>
    <lineage>
        <taxon>Bacteria</taxon>
        <taxon>Pseudomonadati</taxon>
        <taxon>Bacteroidota</taxon>
        <taxon>Bacteroidia</taxon>
        <taxon>Bacteroidales</taxon>
        <taxon>Bacteroidaceae</taxon>
        <taxon>Bacteroides</taxon>
    </lineage>
</organism>
<reference evidence="1" key="2">
    <citation type="submission" date="2021-04" db="EMBL/GenBank/DDBJ databases">
        <authorList>
            <person name="Gilroy R."/>
        </authorList>
    </citation>
    <scope>NUCLEOTIDE SEQUENCE</scope>
    <source>
        <strain evidence="1">Gambia2-208</strain>
    </source>
</reference>
<protein>
    <submittedName>
        <fullName evidence="1">Uncharacterized protein</fullName>
    </submittedName>
</protein>
<name>A0A9D1ZKJ6_9BACE</name>
<evidence type="ECO:0000313" key="2">
    <source>
        <dbReference type="Proteomes" id="UP000886851"/>
    </source>
</evidence>
<accession>A0A9D1ZKJ6</accession>
<comment type="caution">
    <text evidence="1">The sequence shown here is derived from an EMBL/GenBank/DDBJ whole genome shotgun (WGS) entry which is preliminary data.</text>
</comment>
<reference evidence="1" key="1">
    <citation type="journal article" date="2021" name="PeerJ">
        <title>Extensive microbial diversity within the chicken gut microbiome revealed by metagenomics and culture.</title>
        <authorList>
            <person name="Gilroy R."/>
            <person name="Ravi A."/>
            <person name="Getino M."/>
            <person name="Pursley I."/>
            <person name="Horton D.L."/>
            <person name="Alikhan N.F."/>
            <person name="Baker D."/>
            <person name="Gharbi K."/>
            <person name="Hall N."/>
            <person name="Watson M."/>
            <person name="Adriaenssens E.M."/>
            <person name="Foster-Nyarko E."/>
            <person name="Jarju S."/>
            <person name="Secka A."/>
            <person name="Antonio M."/>
            <person name="Oren A."/>
            <person name="Chaudhuri R.R."/>
            <person name="La Ragione R."/>
            <person name="Hildebrand F."/>
            <person name="Pallen M.J."/>
        </authorList>
    </citation>
    <scope>NUCLEOTIDE SEQUENCE</scope>
    <source>
        <strain evidence="1">Gambia2-208</strain>
    </source>
</reference>
<evidence type="ECO:0000313" key="1">
    <source>
        <dbReference type="EMBL" id="HIY89442.1"/>
    </source>
</evidence>
<dbReference type="Proteomes" id="UP000886851">
    <property type="component" value="Unassembled WGS sequence"/>
</dbReference>
<gene>
    <name evidence="1" type="ORF">H9824_12190</name>
</gene>
<proteinExistence type="predicted"/>
<dbReference type="AlphaFoldDB" id="A0A9D1ZKJ6"/>